<proteinExistence type="inferred from homology"/>
<dbReference type="EMBL" id="JAOQIO010000016">
    <property type="protein sequence ID" value="MCU6792040.1"/>
    <property type="molecule type" value="Genomic_DNA"/>
</dbReference>
<evidence type="ECO:0000313" key="5">
    <source>
        <dbReference type="EMBL" id="MCU6792040.1"/>
    </source>
</evidence>
<evidence type="ECO:0000313" key="6">
    <source>
        <dbReference type="Proteomes" id="UP001652445"/>
    </source>
</evidence>
<reference evidence="5 6" key="1">
    <citation type="submission" date="2022-09" db="EMBL/GenBank/DDBJ databases">
        <authorList>
            <person name="Han X.L."/>
            <person name="Wang Q."/>
            <person name="Lu T."/>
        </authorList>
    </citation>
    <scope>NUCLEOTIDE SEQUENCE [LARGE SCALE GENOMIC DNA]</scope>
    <source>
        <strain evidence="5 6">WQ 127069</strain>
    </source>
</reference>
<dbReference type="PRINTS" id="PR00080">
    <property type="entry name" value="SDRFAMILY"/>
</dbReference>
<dbReference type="Gene3D" id="3.40.50.720">
    <property type="entry name" value="NAD(P)-binding Rossmann-like Domain"/>
    <property type="match status" value="1"/>
</dbReference>
<keyword evidence="2" id="KW-0560">Oxidoreductase</keyword>
<feature type="region of interest" description="Disordered" evidence="4">
    <location>
        <begin position="256"/>
        <end position="284"/>
    </location>
</feature>
<evidence type="ECO:0000256" key="2">
    <source>
        <dbReference type="ARBA" id="ARBA00023002"/>
    </source>
</evidence>
<dbReference type="InterPro" id="IPR002347">
    <property type="entry name" value="SDR_fam"/>
</dbReference>
<sequence>MIIQGKWTLVTGASSGIGEQFARQLAKQGSHLILVARSTNKLESLADELRKKYGIKAEVISMDLAKEGAPSELYRQCELLKVDIELLINNAGFATHGLFEQVSGERQHEEVMLNVAAVVDMTHLFLPGMLRKSSGAVINVASTAGFQPLPFMAVYGATKAFVLSFTQALWWENRDRGVKFFALCPGSTDTSFFNVVGTEEASVGKKDTPERVVEVALRALKEGKIYVVPGVQNYIGAQLSRFITRKQGLRLVGGMLRPRGGSGNNNNNYKNTGNQSDLAGRTIQ</sequence>
<dbReference type="Pfam" id="PF00106">
    <property type="entry name" value="adh_short"/>
    <property type="match status" value="1"/>
</dbReference>
<dbReference type="PANTHER" id="PTHR43086">
    <property type="entry name" value="VERY-LONG-CHAIN 3-OXOOACYL-COA REDUCTASE"/>
    <property type="match status" value="1"/>
</dbReference>
<dbReference type="PRINTS" id="PR00081">
    <property type="entry name" value="GDHRDH"/>
</dbReference>
<dbReference type="RefSeq" id="WP_262683440.1">
    <property type="nucleotide sequence ID" value="NZ_JAOQIO010000016.1"/>
</dbReference>
<dbReference type="InterPro" id="IPR036291">
    <property type="entry name" value="NAD(P)-bd_dom_sf"/>
</dbReference>
<keyword evidence="6" id="KW-1185">Reference proteome</keyword>
<dbReference type="SUPFAM" id="SSF51735">
    <property type="entry name" value="NAD(P)-binding Rossmann-fold domains"/>
    <property type="match status" value="1"/>
</dbReference>
<protein>
    <submittedName>
        <fullName evidence="5">SDR family oxidoreductase</fullName>
    </submittedName>
</protein>
<comment type="caution">
    <text evidence="5">The sequence shown here is derived from an EMBL/GenBank/DDBJ whole genome shotgun (WGS) entry which is preliminary data.</text>
</comment>
<feature type="compositionally biased region" description="Low complexity" evidence="4">
    <location>
        <begin position="264"/>
        <end position="274"/>
    </location>
</feature>
<comment type="similarity">
    <text evidence="1 3">Belongs to the short-chain dehydrogenases/reductases (SDR) family.</text>
</comment>
<name>A0ABT2UBQ7_9BACL</name>
<dbReference type="PIRSF" id="PIRSF000126">
    <property type="entry name" value="11-beta-HSD1"/>
    <property type="match status" value="1"/>
</dbReference>
<dbReference type="Proteomes" id="UP001652445">
    <property type="component" value="Unassembled WGS sequence"/>
</dbReference>
<gene>
    <name evidence="5" type="ORF">OB236_07855</name>
</gene>
<evidence type="ECO:0000256" key="1">
    <source>
        <dbReference type="ARBA" id="ARBA00006484"/>
    </source>
</evidence>
<accession>A0ABT2UBQ7</accession>
<dbReference type="PANTHER" id="PTHR43086:SF3">
    <property type="entry name" value="NADP-DEPENDENT 3-HYDROXY ACID DEHYDROGENASE YDFG"/>
    <property type="match status" value="1"/>
</dbReference>
<evidence type="ECO:0000256" key="3">
    <source>
        <dbReference type="RuleBase" id="RU000363"/>
    </source>
</evidence>
<evidence type="ECO:0000256" key="4">
    <source>
        <dbReference type="SAM" id="MobiDB-lite"/>
    </source>
</evidence>
<organism evidence="5 6">
    <name type="scientific">Paenibacillus baimaensis</name>
    <dbReference type="NCBI Taxonomy" id="2982185"/>
    <lineage>
        <taxon>Bacteria</taxon>
        <taxon>Bacillati</taxon>
        <taxon>Bacillota</taxon>
        <taxon>Bacilli</taxon>
        <taxon>Bacillales</taxon>
        <taxon>Paenibacillaceae</taxon>
        <taxon>Paenibacillus</taxon>
    </lineage>
</organism>